<comment type="caution">
    <text evidence="1">The sequence shown here is derived from an EMBL/GenBank/DDBJ whole genome shotgun (WGS) entry which is preliminary data.</text>
</comment>
<proteinExistence type="predicted"/>
<dbReference type="Gene3D" id="3.40.50.410">
    <property type="entry name" value="von Willebrand factor, type A domain"/>
    <property type="match status" value="1"/>
</dbReference>
<protein>
    <recommendedName>
        <fullName evidence="3">VWFA domain-containing protein</fullName>
    </recommendedName>
</protein>
<sequence length="672" mass="74942">MSNTSMTTVVGCLIDVSKSMREAFEARDPTESAKERFEAVLYAALRIAQTEYQHDPKALMFVSAFGLKDKYPQRVDLCRVVEPIVGDISSGQDGHDLLIALANRNDLSHIIEYIRKELTKDGAMIVHAHLRRYPERVEEFVRAIPDVEELKNKRNTALTWRQVGGAALAGAAVIATGGIGALAGGAMGLAGGVLRKAGASYAVDESVSDSKAMRLAHQICDEWLQDFYSFVPRPRRTTTSGGKAPDRSRNTLPDILRRYKYGSTPMRDTLSEALRTFRQSPAAKSHVLVLLSAGKSTDGDPRLLGKDFRHEKVKIATMYLTKNKAISERRLYYQKAETFDDGQLALVDLASRVPCVMRPIPVLASLGWQAPSSGECALYVSVCSTTVLDEFCSMLLSARFGSMNELLDIIGHEGQDKFVNDEHEESWTCYAHATTAVLHMALCRIVGREKETDDCGTDSIEHIREQILLPELPARDHQGRNVEEVLTWAVESRWFRPLRFQEVDEDGARQAELHRRPVLTTFHLSDRSVLTRDMMAANRLPPEADGHAVVLIGCRDWGDDCCFSVEDHTVLQTTSPRLRVRSYDVFWRKCDLGDPERNSYYTGVDDRLRGIGAQYASLLEVKTQCPACRHIAPVFDFHGDLSRVGCLQCHRSFAPQPGNLLQALYARAGIAL</sequence>
<reference evidence="1 2" key="1">
    <citation type="submission" date="2024-07" db="EMBL/GenBank/DDBJ databases">
        <title>Section-level genome sequencing and comparative genomics of Aspergillus sections Usti and Cavernicolus.</title>
        <authorList>
            <consortium name="Lawrence Berkeley National Laboratory"/>
            <person name="Nybo J.L."/>
            <person name="Vesth T.C."/>
            <person name="Theobald S."/>
            <person name="Frisvad J.C."/>
            <person name="Larsen T.O."/>
            <person name="Kjaerboelling I."/>
            <person name="Rothschild-Mancinelli K."/>
            <person name="Lyhne E.K."/>
            <person name="Kogle M.E."/>
            <person name="Barry K."/>
            <person name="Clum A."/>
            <person name="Na H."/>
            <person name="Ledsgaard L."/>
            <person name="Lin J."/>
            <person name="Lipzen A."/>
            <person name="Kuo A."/>
            <person name="Riley R."/>
            <person name="Mondo S."/>
            <person name="Labutti K."/>
            <person name="Haridas S."/>
            <person name="Pangalinan J."/>
            <person name="Salamov A.A."/>
            <person name="Simmons B.A."/>
            <person name="Magnuson J.K."/>
            <person name="Chen J."/>
            <person name="Drula E."/>
            <person name="Henrissat B."/>
            <person name="Wiebenga A."/>
            <person name="Lubbers R.J."/>
            <person name="Gomes A.C."/>
            <person name="Makela M.R."/>
            <person name="Stajich J."/>
            <person name="Grigoriev I.V."/>
            <person name="Mortensen U.H."/>
            <person name="De Vries R.P."/>
            <person name="Baker S.E."/>
            <person name="Andersen M.R."/>
        </authorList>
    </citation>
    <scope>NUCLEOTIDE SEQUENCE [LARGE SCALE GENOMIC DNA]</scope>
    <source>
        <strain evidence="1 2">CBS 209.92</strain>
    </source>
</reference>
<evidence type="ECO:0000313" key="1">
    <source>
        <dbReference type="EMBL" id="KAL2783851.1"/>
    </source>
</evidence>
<accession>A0ABR4FKR1</accession>
<evidence type="ECO:0008006" key="3">
    <source>
        <dbReference type="Google" id="ProtNLM"/>
    </source>
</evidence>
<dbReference type="InterPro" id="IPR036465">
    <property type="entry name" value="vWFA_dom_sf"/>
</dbReference>
<evidence type="ECO:0000313" key="2">
    <source>
        <dbReference type="Proteomes" id="UP001610563"/>
    </source>
</evidence>
<organism evidence="1 2">
    <name type="scientific">Aspergillus keveii</name>
    <dbReference type="NCBI Taxonomy" id="714993"/>
    <lineage>
        <taxon>Eukaryota</taxon>
        <taxon>Fungi</taxon>
        <taxon>Dikarya</taxon>
        <taxon>Ascomycota</taxon>
        <taxon>Pezizomycotina</taxon>
        <taxon>Eurotiomycetes</taxon>
        <taxon>Eurotiomycetidae</taxon>
        <taxon>Eurotiales</taxon>
        <taxon>Aspergillaceae</taxon>
        <taxon>Aspergillus</taxon>
        <taxon>Aspergillus subgen. Nidulantes</taxon>
    </lineage>
</organism>
<keyword evidence="2" id="KW-1185">Reference proteome</keyword>
<name>A0ABR4FKR1_9EURO</name>
<dbReference type="EMBL" id="JBFTWV010000208">
    <property type="protein sequence ID" value="KAL2783851.1"/>
    <property type="molecule type" value="Genomic_DNA"/>
</dbReference>
<dbReference type="Proteomes" id="UP001610563">
    <property type="component" value="Unassembled WGS sequence"/>
</dbReference>
<gene>
    <name evidence="1" type="ORF">BJX66DRAFT_330385</name>
</gene>